<comment type="subcellular location">
    <subcellularLocation>
        <location evidence="1 5">Nucleus</location>
    </subcellularLocation>
</comment>
<evidence type="ECO:0000256" key="6">
    <source>
        <dbReference type="SAM" id="MobiDB-lite"/>
    </source>
</evidence>
<organism evidence="8 9">
    <name type="scientific">Paramicrosporidium saccamoebae</name>
    <dbReference type="NCBI Taxonomy" id="1246581"/>
    <lineage>
        <taxon>Eukaryota</taxon>
        <taxon>Fungi</taxon>
        <taxon>Fungi incertae sedis</taxon>
        <taxon>Cryptomycota</taxon>
        <taxon>Cryptomycota incertae sedis</taxon>
        <taxon>Paramicrosporidium</taxon>
    </lineage>
</organism>
<comment type="caution">
    <text evidence="8">The sequence shown here is derived from an EMBL/GenBank/DDBJ whole genome shotgun (WGS) entry which is preliminary data.</text>
</comment>
<evidence type="ECO:0000259" key="7">
    <source>
        <dbReference type="SMART" id="SM00761"/>
    </source>
</evidence>
<dbReference type="GO" id="GO:0000118">
    <property type="term" value="C:histone deacetylase complex"/>
    <property type="evidence" value="ECO:0007669"/>
    <property type="project" value="TreeGrafter"/>
</dbReference>
<dbReference type="Pfam" id="PF08295">
    <property type="entry name" value="Sin3_corepress"/>
    <property type="match status" value="1"/>
</dbReference>
<reference evidence="8 9" key="1">
    <citation type="submission" date="2016-10" db="EMBL/GenBank/DDBJ databases">
        <title>The genome of Paramicrosporidium saccamoebae is the missing link in understanding Cryptomycota and Microsporidia evolution.</title>
        <authorList>
            <person name="Quandt C.A."/>
            <person name="Beaudet D."/>
            <person name="Corsaro D."/>
            <person name="Michel R."/>
            <person name="Corradi N."/>
            <person name="James T."/>
        </authorList>
    </citation>
    <scope>NUCLEOTIDE SEQUENCE [LARGE SCALE GENOMIC DNA]</scope>
    <source>
        <strain evidence="8 9">KSL3</strain>
    </source>
</reference>
<dbReference type="AlphaFoldDB" id="A0A2H9TIE4"/>
<dbReference type="PANTHER" id="PTHR12346">
    <property type="entry name" value="SIN3B-RELATED"/>
    <property type="match status" value="1"/>
</dbReference>
<dbReference type="InterPro" id="IPR013194">
    <property type="entry name" value="HDAC_interact_dom"/>
</dbReference>
<dbReference type="FunFam" id="1.20.1160.11:FF:000003">
    <property type="entry name" value="Paired amphipathic helix SIN3-like protein"/>
    <property type="match status" value="1"/>
</dbReference>
<dbReference type="InterPro" id="IPR031693">
    <property type="entry name" value="Sin3_C"/>
</dbReference>
<feature type="region of interest" description="Disordered" evidence="6">
    <location>
        <begin position="1"/>
        <end position="58"/>
    </location>
</feature>
<feature type="compositionally biased region" description="Low complexity" evidence="6">
    <location>
        <begin position="852"/>
        <end position="865"/>
    </location>
</feature>
<dbReference type="EMBL" id="MTSL01000169">
    <property type="protein sequence ID" value="PJF17537.1"/>
    <property type="molecule type" value="Genomic_DNA"/>
</dbReference>
<evidence type="ECO:0000313" key="9">
    <source>
        <dbReference type="Proteomes" id="UP000240830"/>
    </source>
</evidence>
<evidence type="ECO:0000256" key="5">
    <source>
        <dbReference type="PROSITE-ProRule" id="PRU00810"/>
    </source>
</evidence>
<dbReference type="InterPro" id="IPR003822">
    <property type="entry name" value="PAH"/>
</dbReference>
<dbReference type="OrthoDB" id="10265969at2759"/>
<sequence>MEVEPTDLPVEMQSEAHPPAASEKMTDVPVKLPSPVPISPSSTSTPSPTDETKSERPVQIELPSIGTVTGMKTGIPIGSKPHPLQRPNIVQLPASMLTAKGPAISTSPRPHSLHSAQNAPPPRILNATYPSGAPGYVMLPGAQPYHSGPSPAPGQTPQPQKMELHDAFAYLDRVKAEFVDQPDVIDANGVIVRVVQLFKGHKALIQGFNAFLPRTHHIDPVVAETGVLPPHLMQVAASMGIAVNAQGIPQSLPSMGGAGSGNYPQHWMPEGPSSTPYYNSSQFPSGYAVPSMSGPRPPPVISQGPPAAPPVISAPPSLPPISTPAGSSTPTGKKSSAQFVRAISYVKKIKHRFANEPDIYKTFLAALHSYHKEQKTIFEVYMEVASLFAEHNDLLEEFVLFLPENEATIITNRLAQSGLGPAGMSGGSSSARLEAKNSVAVPKRPAQQPLPPSKTSKRSRQAASVSNRSAEESAFFERVKRFLGDKQAYSEFLKCLNLFCQDIIKMQDLVHLVHRFIGPNEELFGWFKRYIGYTDPSSSEGRIWRLGVTLVNEHGELNLQACKKFGSYRLYPKSHLLPKSSHRSPVGLEVLNDTMVSCPVFNSEDSTFIASKKNQYEESLFRCEDERFEMDLLIDYNLATIAVFEPLSRKIEAMSAEEKAALTLGPTLGGSSTVIYKKAIRKIYGDKADEVIAGLQKNPSVAVPVVLRRLKQKDEEWRRVQRDWNKIWRDIHVKNYYKALDHQGIEFKANDRRNISGRALIAEIEAIVGERRRGVDRGETFSPNHLEFACKGSSELAQDLSTLIKSYVKVSPSFVRNDRKAVLRFISSFLPSFFALTTSSEPDQVVARRDSVSQSEGSSTQTGSESDSEAEDREAFEEAIIMAKEQPEVTPAQTMPVLLFANSNLYVLTRLLQMSLERLEKMQGASKAANGAPFFVEKSSVVASFLDLQAHSETKAELSGDFYQTLLVLLRQLVCGNVDPGVFEERVRFMFGTAAYPIFTFDKLLQTLVKQVQVVLSDPSCEQLVRLFDSWNSRKPSMRLSEYSVRLAVESTVPSKENVYRIEYAPRTGKLSIQLLERLSEGSGAGASAESKWSTYVDNFVKLESNSRYLNSASKVFLQRNRRKEVTVDPAHLAVGYNLECKIAINTYKLFYVENTEDYLVRLGRKKARKTRTALRRYKDWLGSQMDVDTNAAEQI</sequence>
<dbReference type="Pfam" id="PF16879">
    <property type="entry name" value="Sin3a_C"/>
    <property type="match status" value="1"/>
</dbReference>
<feature type="compositionally biased region" description="Low complexity" evidence="6">
    <location>
        <begin position="39"/>
        <end position="49"/>
    </location>
</feature>
<feature type="compositionally biased region" description="Pro residues" evidence="6">
    <location>
        <begin position="295"/>
        <end position="322"/>
    </location>
</feature>
<keyword evidence="9" id="KW-1185">Reference proteome</keyword>
<feature type="compositionally biased region" description="Polar residues" evidence="6">
    <location>
        <begin position="104"/>
        <end position="118"/>
    </location>
</feature>
<accession>A0A2H9TIE4</accession>
<protein>
    <recommendedName>
        <fullName evidence="7">Histone deacetylase interacting domain-containing protein</fullName>
    </recommendedName>
</protein>
<evidence type="ECO:0000313" key="8">
    <source>
        <dbReference type="EMBL" id="PJF17537.1"/>
    </source>
</evidence>
<dbReference type="SMART" id="SM00761">
    <property type="entry name" value="HDAC_interact"/>
    <property type="match status" value="1"/>
</dbReference>
<name>A0A2H9TIE4_9FUNG</name>
<dbReference type="Gene3D" id="1.20.1160.11">
    <property type="entry name" value="Paired amphipathic helix"/>
    <property type="match status" value="3"/>
</dbReference>
<dbReference type="GO" id="GO:0003714">
    <property type="term" value="F:transcription corepressor activity"/>
    <property type="evidence" value="ECO:0007669"/>
    <property type="project" value="InterPro"/>
</dbReference>
<dbReference type="GO" id="GO:0000122">
    <property type="term" value="P:negative regulation of transcription by RNA polymerase II"/>
    <property type="evidence" value="ECO:0007669"/>
    <property type="project" value="TreeGrafter"/>
</dbReference>
<evidence type="ECO:0000256" key="3">
    <source>
        <dbReference type="ARBA" id="ARBA00022737"/>
    </source>
</evidence>
<dbReference type="PROSITE" id="PS51477">
    <property type="entry name" value="PAH"/>
    <property type="match status" value="2"/>
</dbReference>
<evidence type="ECO:0000256" key="1">
    <source>
        <dbReference type="ARBA" id="ARBA00004123"/>
    </source>
</evidence>
<dbReference type="InterPro" id="IPR036600">
    <property type="entry name" value="PAH_sf"/>
</dbReference>
<feature type="region of interest" description="Disordered" evidence="6">
    <location>
        <begin position="288"/>
        <end position="334"/>
    </location>
</feature>
<evidence type="ECO:0000256" key="2">
    <source>
        <dbReference type="ARBA" id="ARBA00022491"/>
    </source>
</evidence>
<feature type="region of interest" description="Disordered" evidence="6">
    <location>
        <begin position="436"/>
        <end position="466"/>
    </location>
</feature>
<evidence type="ECO:0000256" key="4">
    <source>
        <dbReference type="ARBA" id="ARBA00023242"/>
    </source>
</evidence>
<dbReference type="Pfam" id="PF02671">
    <property type="entry name" value="PAH"/>
    <property type="match status" value="3"/>
</dbReference>
<keyword evidence="4 5" id="KW-0539">Nucleus</keyword>
<feature type="region of interest" description="Disordered" evidence="6">
    <location>
        <begin position="845"/>
        <end position="871"/>
    </location>
</feature>
<feature type="region of interest" description="Disordered" evidence="6">
    <location>
        <begin position="102"/>
        <end position="123"/>
    </location>
</feature>
<dbReference type="FunFam" id="1.20.1160.11:FF:000002">
    <property type="entry name" value="Paired amphipathic helix protein SIN3"/>
    <property type="match status" value="1"/>
</dbReference>
<dbReference type="GO" id="GO:0000785">
    <property type="term" value="C:chromatin"/>
    <property type="evidence" value="ECO:0007669"/>
    <property type="project" value="TreeGrafter"/>
</dbReference>
<feature type="domain" description="Histone deacetylase interacting" evidence="7">
    <location>
        <begin position="561"/>
        <end position="661"/>
    </location>
</feature>
<dbReference type="InterPro" id="IPR039774">
    <property type="entry name" value="Sin3-like"/>
</dbReference>
<dbReference type="Proteomes" id="UP000240830">
    <property type="component" value="Unassembled WGS sequence"/>
</dbReference>
<proteinExistence type="predicted"/>
<dbReference type="SUPFAM" id="SSF47762">
    <property type="entry name" value="PAH2 domain"/>
    <property type="match status" value="3"/>
</dbReference>
<keyword evidence="3" id="KW-0677">Repeat</keyword>
<dbReference type="PANTHER" id="PTHR12346:SF0">
    <property type="entry name" value="SIN3A, ISOFORM G"/>
    <property type="match status" value="1"/>
</dbReference>
<gene>
    <name evidence="8" type="ORF">PSACC_02656</name>
</gene>
<dbReference type="STRING" id="1246581.A0A2H9TIE4"/>
<keyword evidence="2" id="KW-0678">Repressor</keyword>